<dbReference type="PANTHER" id="PTHR21089">
    <property type="entry name" value="SHIKIMATE DEHYDROGENASE"/>
    <property type="match status" value="1"/>
</dbReference>
<dbReference type="InterPro" id="IPR046346">
    <property type="entry name" value="Aminoacid_DH-like_N_sf"/>
</dbReference>
<feature type="domain" description="Shikimate dehydrogenase substrate binding N-terminal" evidence="1">
    <location>
        <begin position="2"/>
        <end position="79"/>
    </location>
</feature>
<dbReference type="InterPro" id="IPR022893">
    <property type="entry name" value="Shikimate_DH_fam"/>
</dbReference>
<dbReference type="InterPro" id="IPR013708">
    <property type="entry name" value="Shikimate_DH-bd_N"/>
</dbReference>
<feature type="non-terminal residue" evidence="2">
    <location>
        <position position="79"/>
    </location>
</feature>
<protein>
    <recommendedName>
        <fullName evidence="1">Shikimate dehydrogenase substrate binding N-terminal domain-containing protein</fullName>
    </recommendedName>
</protein>
<dbReference type="Pfam" id="PF08501">
    <property type="entry name" value="Shikimate_dh_N"/>
    <property type="match status" value="1"/>
</dbReference>
<evidence type="ECO:0000313" key="2">
    <source>
        <dbReference type="EMBL" id="SVC57717.1"/>
    </source>
</evidence>
<dbReference type="GO" id="GO:0004764">
    <property type="term" value="F:shikimate 3-dehydrogenase (NADP+) activity"/>
    <property type="evidence" value="ECO:0007669"/>
    <property type="project" value="InterPro"/>
</dbReference>
<dbReference type="GO" id="GO:0019632">
    <property type="term" value="P:shikimate metabolic process"/>
    <property type="evidence" value="ECO:0007669"/>
    <property type="project" value="TreeGrafter"/>
</dbReference>
<dbReference type="GO" id="GO:0009423">
    <property type="term" value="P:chorismate biosynthetic process"/>
    <property type="evidence" value="ECO:0007669"/>
    <property type="project" value="TreeGrafter"/>
</dbReference>
<dbReference type="AlphaFoldDB" id="A0A382NBU0"/>
<name>A0A382NBU0_9ZZZZ</name>
<dbReference type="Gene3D" id="3.40.50.10860">
    <property type="entry name" value="Leucine Dehydrogenase, chain A, domain 1"/>
    <property type="match status" value="1"/>
</dbReference>
<accession>A0A382NBU0</accession>
<dbReference type="PANTHER" id="PTHR21089:SF1">
    <property type="entry name" value="BIFUNCTIONAL 3-DEHYDROQUINATE DEHYDRATASE_SHIKIMATE DEHYDROGENASE, CHLOROPLASTIC"/>
    <property type="match status" value="1"/>
</dbReference>
<reference evidence="2" key="1">
    <citation type="submission" date="2018-05" db="EMBL/GenBank/DDBJ databases">
        <authorList>
            <person name="Lanie J.A."/>
            <person name="Ng W.-L."/>
            <person name="Kazmierczak K.M."/>
            <person name="Andrzejewski T.M."/>
            <person name="Davidsen T.M."/>
            <person name="Wayne K.J."/>
            <person name="Tettelin H."/>
            <person name="Glass J.I."/>
            <person name="Rusch D."/>
            <person name="Podicherti R."/>
            <person name="Tsui H.-C.T."/>
            <person name="Winkler M.E."/>
        </authorList>
    </citation>
    <scope>NUCLEOTIDE SEQUENCE</scope>
</reference>
<gene>
    <name evidence="2" type="ORF">METZ01_LOCUS310571</name>
</gene>
<evidence type="ECO:0000259" key="1">
    <source>
        <dbReference type="Pfam" id="PF08501"/>
    </source>
</evidence>
<dbReference type="EMBL" id="UINC01098869">
    <property type="protein sequence ID" value="SVC57717.1"/>
    <property type="molecule type" value="Genomic_DNA"/>
</dbReference>
<organism evidence="2">
    <name type="scientific">marine metagenome</name>
    <dbReference type="NCBI Taxonomy" id="408172"/>
    <lineage>
        <taxon>unclassified sequences</taxon>
        <taxon>metagenomes</taxon>
        <taxon>ecological metagenomes</taxon>
    </lineage>
</organism>
<sequence length="79" mass="8534">MAWPVSHSLSPRLHGYWLSQYGINGSYLPLSVPPSHFPQALKNLPNTPFVGVNVTLPHKETALAVVDVADGTARRMGAV</sequence>
<proteinExistence type="predicted"/>
<dbReference type="SUPFAM" id="SSF53223">
    <property type="entry name" value="Aminoacid dehydrogenase-like, N-terminal domain"/>
    <property type="match status" value="1"/>
</dbReference>